<feature type="region of interest" description="Disordered" evidence="1">
    <location>
        <begin position="69"/>
        <end position="90"/>
    </location>
</feature>
<accession>A0AB39KPJ2</accession>
<dbReference type="AlphaFoldDB" id="A0AB39KPJ2"/>
<proteinExistence type="predicted"/>
<protein>
    <submittedName>
        <fullName evidence="2">Uncharacterized protein</fullName>
    </submittedName>
</protein>
<sequence>MTMMLCALLLAADLAGQQPPPPPPAKEEAFSARRLMELQAAKRETRRPAVGLDAAEAARINQMRIEAIGQKVAKQSGGSGPDDTGGTGPR</sequence>
<organism evidence="2">
    <name type="scientific">Caulobacter sp. 73W</name>
    <dbReference type="NCBI Taxonomy" id="3161137"/>
    <lineage>
        <taxon>Bacteria</taxon>
        <taxon>Pseudomonadati</taxon>
        <taxon>Pseudomonadota</taxon>
        <taxon>Alphaproteobacteria</taxon>
        <taxon>Caulobacterales</taxon>
        <taxon>Caulobacteraceae</taxon>
        <taxon>Caulobacter</taxon>
    </lineage>
</organism>
<evidence type="ECO:0000256" key="1">
    <source>
        <dbReference type="SAM" id="MobiDB-lite"/>
    </source>
</evidence>
<gene>
    <name evidence="2" type="ORF">ABOZ73_11430</name>
</gene>
<evidence type="ECO:0000313" key="2">
    <source>
        <dbReference type="EMBL" id="XDO95426.1"/>
    </source>
</evidence>
<dbReference type="RefSeq" id="WP_369058275.1">
    <property type="nucleotide sequence ID" value="NZ_CP158375.1"/>
</dbReference>
<reference evidence="2" key="1">
    <citation type="submission" date="2024-06" db="EMBL/GenBank/DDBJ databases">
        <title>Caulobacter inopinatus, sp. nov.</title>
        <authorList>
            <person name="Donachie S.P."/>
        </authorList>
    </citation>
    <scope>NUCLEOTIDE SEQUENCE</scope>
    <source>
        <strain evidence="2">73W</strain>
    </source>
</reference>
<name>A0AB39KPJ2_9CAUL</name>
<feature type="compositionally biased region" description="Gly residues" evidence="1">
    <location>
        <begin position="77"/>
        <end position="90"/>
    </location>
</feature>
<dbReference type="EMBL" id="CP158375">
    <property type="protein sequence ID" value="XDO95426.1"/>
    <property type="molecule type" value="Genomic_DNA"/>
</dbReference>